<dbReference type="CDD" id="cd00082">
    <property type="entry name" value="HisKA"/>
    <property type="match status" value="1"/>
</dbReference>
<comment type="function">
    <text evidence="16">Member of the two-component regulatory system BvgS/BvgA. Phosphorylates BvgA via a four-step phosphorelay in response to environmental signals.</text>
</comment>
<keyword evidence="7" id="KW-0812">Transmembrane</keyword>
<dbReference type="PANTHER" id="PTHR45339">
    <property type="entry name" value="HYBRID SIGNAL TRANSDUCTION HISTIDINE KINASE J"/>
    <property type="match status" value="1"/>
</dbReference>
<feature type="domain" description="PAS" evidence="25">
    <location>
        <begin position="168"/>
        <end position="211"/>
    </location>
</feature>
<evidence type="ECO:0000256" key="19">
    <source>
        <dbReference type="ARBA" id="ARBA00070152"/>
    </source>
</evidence>
<feature type="domain" description="HPt" evidence="27">
    <location>
        <begin position="1096"/>
        <end position="1202"/>
    </location>
</feature>
<dbReference type="InterPro" id="IPR036097">
    <property type="entry name" value="HisK_dim/P_sf"/>
</dbReference>
<keyword evidence="11" id="KW-0067">ATP-binding</keyword>
<evidence type="ECO:0000256" key="12">
    <source>
        <dbReference type="ARBA" id="ARBA00022989"/>
    </source>
</evidence>
<dbReference type="OrthoDB" id="5519028at2"/>
<evidence type="ECO:0000313" key="29">
    <source>
        <dbReference type="Proteomes" id="UP000016368"/>
    </source>
</evidence>
<feature type="domain" description="PAC" evidence="26">
    <location>
        <begin position="238"/>
        <end position="292"/>
    </location>
</feature>
<dbReference type="SMART" id="SM00091">
    <property type="entry name" value="PAS"/>
    <property type="match status" value="3"/>
</dbReference>
<dbReference type="InterPro" id="IPR001610">
    <property type="entry name" value="PAC"/>
</dbReference>
<dbReference type="FunFam" id="1.10.287.130:FF:000002">
    <property type="entry name" value="Two-component osmosensing histidine kinase"/>
    <property type="match status" value="1"/>
</dbReference>
<keyword evidence="10" id="KW-0418">Kinase</keyword>
<dbReference type="InterPro" id="IPR003594">
    <property type="entry name" value="HATPase_dom"/>
</dbReference>
<evidence type="ECO:0000256" key="1">
    <source>
        <dbReference type="ARBA" id="ARBA00000085"/>
    </source>
</evidence>
<evidence type="ECO:0000256" key="18">
    <source>
        <dbReference type="ARBA" id="ARBA00068150"/>
    </source>
</evidence>
<dbReference type="CDD" id="cd16922">
    <property type="entry name" value="HATPase_EvgS-ArcB-TorS-like"/>
    <property type="match status" value="1"/>
</dbReference>
<dbReference type="Pfam" id="PF00072">
    <property type="entry name" value="Response_reg"/>
    <property type="match status" value="1"/>
</dbReference>
<dbReference type="GO" id="GO:0005886">
    <property type="term" value="C:plasma membrane"/>
    <property type="evidence" value="ECO:0007669"/>
    <property type="project" value="UniProtKB-SubCell"/>
</dbReference>
<evidence type="ECO:0000256" key="9">
    <source>
        <dbReference type="ARBA" id="ARBA00022741"/>
    </source>
</evidence>
<dbReference type="SUPFAM" id="SSF55874">
    <property type="entry name" value="ATPase domain of HSP90 chaperone/DNA topoisomerase II/histidine kinase"/>
    <property type="match status" value="1"/>
</dbReference>
<organism evidence="28 29">
    <name type="scientific">Hylemonella gracilis ATCC 19624</name>
    <dbReference type="NCBI Taxonomy" id="887062"/>
    <lineage>
        <taxon>Bacteria</taxon>
        <taxon>Pseudomonadati</taxon>
        <taxon>Pseudomonadota</taxon>
        <taxon>Betaproteobacteria</taxon>
        <taxon>Burkholderiales</taxon>
        <taxon>Comamonadaceae</taxon>
        <taxon>Hylemonella</taxon>
    </lineage>
</organism>
<dbReference type="InterPro" id="IPR036641">
    <property type="entry name" value="HPT_dom_sf"/>
</dbReference>
<feature type="region of interest" description="Disordered" evidence="22">
    <location>
        <begin position="1160"/>
        <end position="1179"/>
    </location>
</feature>
<keyword evidence="8" id="KW-0732">Signal</keyword>
<feature type="region of interest" description="Disordered" evidence="22">
    <location>
        <begin position="1207"/>
        <end position="1226"/>
    </location>
</feature>
<dbReference type="Gene3D" id="1.20.120.160">
    <property type="entry name" value="HPT domain"/>
    <property type="match status" value="1"/>
</dbReference>
<dbReference type="eggNOG" id="COG5002">
    <property type="taxonomic scope" value="Bacteria"/>
</dbReference>
<dbReference type="Gene3D" id="3.40.50.2300">
    <property type="match status" value="1"/>
</dbReference>
<dbReference type="Gene3D" id="3.30.450.20">
    <property type="entry name" value="PAS domain"/>
    <property type="match status" value="4"/>
</dbReference>
<dbReference type="SUPFAM" id="SSF52172">
    <property type="entry name" value="CheY-like"/>
    <property type="match status" value="1"/>
</dbReference>
<dbReference type="Proteomes" id="UP000016368">
    <property type="component" value="Unassembled WGS sequence"/>
</dbReference>
<dbReference type="PRINTS" id="PR00344">
    <property type="entry name" value="BCTRLSENSOR"/>
</dbReference>
<dbReference type="GO" id="GO:0000155">
    <property type="term" value="F:phosphorelay sensor kinase activity"/>
    <property type="evidence" value="ECO:0007669"/>
    <property type="project" value="InterPro"/>
</dbReference>
<feature type="modified residue" description="Phosphohistidine" evidence="20">
    <location>
        <position position="1135"/>
    </location>
</feature>
<evidence type="ECO:0000256" key="10">
    <source>
        <dbReference type="ARBA" id="ARBA00022777"/>
    </source>
</evidence>
<comment type="catalytic activity">
    <reaction evidence="1">
        <text>ATP + protein L-histidine = ADP + protein N-phospho-L-histidine.</text>
        <dbReference type="EC" id="2.7.13.3"/>
    </reaction>
</comment>
<feature type="modified residue" description="4-aspartylphosphate" evidence="21">
    <location>
        <position position="973"/>
    </location>
</feature>
<dbReference type="InterPro" id="IPR005467">
    <property type="entry name" value="His_kinase_dom"/>
</dbReference>
<dbReference type="RefSeq" id="WP_006299075.1">
    <property type="nucleotide sequence ID" value="NZ_AEGR01000093.1"/>
</dbReference>
<keyword evidence="5 21" id="KW-0597">Phosphoprotein</keyword>
<dbReference type="PROSITE" id="PS50110">
    <property type="entry name" value="RESPONSE_REGULATORY"/>
    <property type="match status" value="1"/>
</dbReference>
<dbReference type="EMBL" id="AEGR01000093">
    <property type="protein sequence ID" value="EGI75751.1"/>
    <property type="molecule type" value="Genomic_DNA"/>
</dbReference>
<evidence type="ECO:0000256" key="5">
    <source>
        <dbReference type="ARBA" id="ARBA00022553"/>
    </source>
</evidence>
<dbReference type="Pfam" id="PF02518">
    <property type="entry name" value="HATPase_c"/>
    <property type="match status" value="1"/>
</dbReference>
<feature type="domain" description="PAC" evidence="26">
    <location>
        <begin position="111"/>
        <end position="164"/>
    </location>
</feature>
<evidence type="ECO:0000256" key="4">
    <source>
        <dbReference type="ARBA" id="ARBA00022475"/>
    </source>
</evidence>
<dbReference type="Pfam" id="PF12860">
    <property type="entry name" value="PAS_7"/>
    <property type="match status" value="1"/>
</dbReference>
<evidence type="ECO:0000256" key="20">
    <source>
        <dbReference type="PROSITE-ProRule" id="PRU00110"/>
    </source>
</evidence>
<evidence type="ECO:0000256" key="2">
    <source>
        <dbReference type="ARBA" id="ARBA00004651"/>
    </source>
</evidence>
<evidence type="ECO:0000259" key="26">
    <source>
        <dbReference type="PROSITE" id="PS50113"/>
    </source>
</evidence>
<dbReference type="Pfam" id="PF08448">
    <property type="entry name" value="PAS_4"/>
    <property type="match status" value="1"/>
</dbReference>
<evidence type="ECO:0000256" key="7">
    <source>
        <dbReference type="ARBA" id="ARBA00022692"/>
    </source>
</evidence>
<keyword evidence="13" id="KW-0902">Two-component regulatory system</keyword>
<evidence type="ECO:0000256" key="21">
    <source>
        <dbReference type="PROSITE-ProRule" id="PRU00169"/>
    </source>
</evidence>
<sequence length="1317" mass="144050">MEAAALIGLSAVLAQGGLLGAAWWFWLRRRRERPPLDIAQLLRMARSPQDAVAFTDVAGRIVWADTAYAHLTGHGLDDLTRMTLPELLRNAVLPGPRRLELDAALHARTPLRVDVQFRRPGGHARWTMVELHPLRDPEQAEFIGWMVVQIDIDLARGEQERVRQALRDHENLNSIMDQHAIVSETDLQGRILRFNERFTHISGYAQDELLGLNHNLLNSGHHTPDFWRDMWSTIGQGRVWRGEICNRAKNGSLYWVDSVIAPLMGPDGLPERYVSVRTDITARKNHEVLLQRTGRIAGVGGWHGDLGSGVLNFSEEARAILRLDAAQLPVSEVMQGLAPQVAQELRGHVDALVQGRAQVFSQSLKVEQADGSEVWVRLSGEVELYKGKPQRVIGAVQDISSYVLARQRIQAGERLLRSAFEALGEAFAVYDKHERLLFYNDKYREILGAKRSAITTGLTFDTVAQMLIDAGVYRGNTDPRTRLREMRQMMERPDFRYQVQLSTGRWVKYIGHATPDGLHVLFRIDITDIQEALQAAQAAAEGKSRFLANMSHEIRTPMNAVMGMLQLLEQTPLDAEQEDLLGKIGSAARMLLGILNDILDFSKIEAGKMPLDLEPFALDTLYAELSPILSGALGDKSLELIYDIDPAIPLVLRGDMLRLKQVLMNLGGNAIKFTAQGQVLLRVRQMRRDEHGVLLEFAVQDTGIGISPDQIQHIFSGFSQAEASTSRRYGGTGLGLAISQRLVGLMVEASGEGRALTVESEPGRGSCFSFQLCLGVPELGDEALIKSGEEATRIWLLAPATPSRSALSGMLAGQGWQVQVLDDLSVLREAIQHLKAAAAPGAVLLDLDGPDAEAWSRELNAWPKDQVPEPDVLTVSARPRRGGLRKPLTPGMVRAALRRKRAPAQRPPSAPSAKGQRLAGLRLLLVEDNLINQEVARRMLSREGAEIRVAGNGQQALDALNAAPAAYDLVLMDMQMPVLDGLQATRAIRRQGARAQTAPDARPGQAGWLKLPIIAMTANAMVSDRQACLDAGMNDHIGKPFEQELLIQRVLHHVHGVTVSGASSAPLPEPPPSITSAPLSPLDEWPLLDSEGALNRLAADAVFYDRLLQDFSTQAQRLCDDIAQGAEERVRDAAHELKSAARTVGALRLGELAARIERQARQDPRVGAPGQPESHPASPALPAAVTALRAQLALVWTHTAAAQAQWRATQETAASASSPASPQPAPTAQEWLQALDTLACCLRGKDLAALDLADALPVRFASMPVSPAQAASLQEGLRALQEAMAVFDTGRALTAVQALRTVEPMPALYCEFEKTKN</sequence>
<dbReference type="InterPro" id="IPR000014">
    <property type="entry name" value="PAS"/>
</dbReference>
<dbReference type="PROSITE" id="PS50112">
    <property type="entry name" value="PAS"/>
    <property type="match status" value="1"/>
</dbReference>
<evidence type="ECO:0000256" key="22">
    <source>
        <dbReference type="SAM" id="MobiDB-lite"/>
    </source>
</evidence>
<dbReference type="eggNOG" id="COG2205">
    <property type="taxonomic scope" value="Bacteria"/>
</dbReference>
<dbReference type="PROSITE" id="PS50113">
    <property type="entry name" value="PAC"/>
    <property type="match status" value="3"/>
</dbReference>
<dbReference type="InterPro" id="IPR004358">
    <property type="entry name" value="Sig_transdc_His_kin-like_C"/>
</dbReference>
<dbReference type="InterPro" id="IPR003661">
    <property type="entry name" value="HisK_dim/P_dom"/>
</dbReference>
<keyword evidence="14" id="KW-0843">Virulence</keyword>
<dbReference type="SMART" id="SM00387">
    <property type="entry name" value="HATPase_c"/>
    <property type="match status" value="1"/>
</dbReference>
<evidence type="ECO:0000256" key="16">
    <source>
        <dbReference type="ARBA" id="ARBA00058004"/>
    </source>
</evidence>
<gene>
    <name evidence="28" type="ORF">HGR_14764</name>
</gene>
<keyword evidence="12" id="KW-1133">Transmembrane helix</keyword>
<dbReference type="PROSITE" id="PS50109">
    <property type="entry name" value="HIS_KIN"/>
    <property type="match status" value="1"/>
</dbReference>
<proteinExistence type="predicted"/>
<dbReference type="Pfam" id="PF08447">
    <property type="entry name" value="PAS_3"/>
    <property type="match status" value="1"/>
</dbReference>
<dbReference type="SMART" id="SM00086">
    <property type="entry name" value="PAC"/>
    <property type="match status" value="3"/>
</dbReference>
<dbReference type="InterPro" id="IPR035965">
    <property type="entry name" value="PAS-like_dom_sf"/>
</dbReference>
<evidence type="ECO:0000259" key="24">
    <source>
        <dbReference type="PROSITE" id="PS50110"/>
    </source>
</evidence>
<reference evidence="28 29" key="1">
    <citation type="journal article" date="2011" name="EMBO J.">
        <title>Structural diversity of bacterial flagellar motors.</title>
        <authorList>
            <person name="Chen S."/>
            <person name="Beeby M."/>
            <person name="Murphy G.E."/>
            <person name="Leadbetter J.R."/>
            <person name="Hendrixson D.R."/>
            <person name="Briegel A."/>
            <person name="Li Z."/>
            <person name="Shi J."/>
            <person name="Tocheva E.I."/>
            <person name="Muller A."/>
            <person name="Dobro M.J."/>
            <person name="Jensen G.J."/>
        </authorList>
    </citation>
    <scope>NUCLEOTIDE SEQUENCE [LARGE SCALE GENOMIC DNA]</scope>
    <source>
        <strain evidence="28 29">ATCC 19624</strain>
    </source>
</reference>
<evidence type="ECO:0000256" key="14">
    <source>
        <dbReference type="ARBA" id="ARBA00023026"/>
    </source>
</evidence>
<dbReference type="SMART" id="SM00448">
    <property type="entry name" value="REC"/>
    <property type="match status" value="1"/>
</dbReference>
<dbReference type="NCBIfam" id="TIGR00229">
    <property type="entry name" value="sensory_box"/>
    <property type="match status" value="2"/>
</dbReference>
<dbReference type="STRING" id="887062.HGR_14764"/>
<comment type="subcellular location">
    <subcellularLocation>
        <location evidence="2">Cell membrane</location>
        <topology evidence="2">Multi-pass membrane protein</topology>
    </subcellularLocation>
</comment>
<name>F3KWW4_9BURK</name>
<feature type="domain" description="Response regulatory" evidence="24">
    <location>
        <begin position="922"/>
        <end position="1054"/>
    </location>
</feature>
<dbReference type="Gene3D" id="1.10.287.130">
    <property type="match status" value="1"/>
</dbReference>
<dbReference type="CDD" id="cd17546">
    <property type="entry name" value="REC_hyHK_CKI1_RcsC-like"/>
    <property type="match status" value="1"/>
</dbReference>
<dbReference type="InterPro" id="IPR013656">
    <property type="entry name" value="PAS_4"/>
</dbReference>
<dbReference type="Pfam" id="PF01627">
    <property type="entry name" value="Hpt"/>
    <property type="match status" value="1"/>
</dbReference>
<protein>
    <recommendedName>
        <fullName evidence="18">Sensory/regulatory protein RpfC</fullName>
        <ecNumber evidence="3">2.7.13.3</ecNumber>
    </recommendedName>
    <alternativeName>
        <fullName evidence="19">Virulence sensor protein BvgS</fullName>
    </alternativeName>
</protein>
<evidence type="ECO:0000256" key="17">
    <source>
        <dbReference type="ARBA" id="ARBA00064003"/>
    </source>
</evidence>
<dbReference type="CDD" id="cd00130">
    <property type="entry name" value="PAS"/>
    <property type="match status" value="2"/>
</dbReference>
<evidence type="ECO:0000256" key="13">
    <source>
        <dbReference type="ARBA" id="ARBA00023012"/>
    </source>
</evidence>
<dbReference type="InterPro" id="IPR008207">
    <property type="entry name" value="Sig_transdc_His_kin_Hpt_dom"/>
</dbReference>
<dbReference type="PROSITE" id="PS50894">
    <property type="entry name" value="HPT"/>
    <property type="match status" value="1"/>
</dbReference>
<dbReference type="SUPFAM" id="SSF47226">
    <property type="entry name" value="Histidine-containing phosphotransfer domain, HPT domain"/>
    <property type="match status" value="1"/>
</dbReference>
<dbReference type="FunFam" id="3.30.565.10:FF:000010">
    <property type="entry name" value="Sensor histidine kinase RcsC"/>
    <property type="match status" value="1"/>
</dbReference>
<keyword evidence="29" id="KW-1185">Reference proteome</keyword>
<evidence type="ECO:0000256" key="6">
    <source>
        <dbReference type="ARBA" id="ARBA00022679"/>
    </source>
</evidence>
<dbReference type="SUPFAM" id="SSF47384">
    <property type="entry name" value="Homodimeric domain of signal transducing histidine kinase"/>
    <property type="match status" value="1"/>
</dbReference>
<evidence type="ECO:0000259" key="23">
    <source>
        <dbReference type="PROSITE" id="PS50109"/>
    </source>
</evidence>
<dbReference type="SUPFAM" id="SSF55785">
    <property type="entry name" value="PYP-like sensor domain (PAS domain)"/>
    <property type="match status" value="4"/>
</dbReference>
<evidence type="ECO:0000259" key="27">
    <source>
        <dbReference type="PROSITE" id="PS50894"/>
    </source>
</evidence>
<evidence type="ECO:0000256" key="8">
    <source>
        <dbReference type="ARBA" id="ARBA00022729"/>
    </source>
</evidence>
<dbReference type="InterPro" id="IPR036890">
    <property type="entry name" value="HATPase_C_sf"/>
</dbReference>
<dbReference type="Gene3D" id="3.30.565.10">
    <property type="entry name" value="Histidine kinase-like ATPase, C-terminal domain"/>
    <property type="match status" value="1"/>
</dbReference>
<evidence type="ECO:0000256" key="3">
    <source>
        <dbReference type="ARBA" id="ARBA00012438"/>
    </source>
</evidence>
<dbReference type="InterPro" id="IPR011006">
    <property type="entry name" value="CheY-like_superfamily"/>
</dbReference>
<evidence type="ECO:0000313" key="28">
    <source>
        <dbReference type="EMBL" id="EGI75751.1"/>
    </source>
</evidence>
<dbReference type="InterPro" id="IPR000700">
    <property type="entry name" value="PAS-assoc_C"/>
</dbReference>
<accession>F3KWW4</accession>
<comment type="subunit">
    <text evidence="17">At low DSF concentrations, interacts with RpfF.</text>
</comment>
<keyword evidence="6" id="KW-0808">Transferase</keyword>
<keyword evidence="9" id="KW-0547">Nucleotide-binding</keyword>
<dbReference type="GO" id="GO:0005524">
    <property type="term" value="F:ATP binding"/>
    <property type="evidence" value="ECO:0007669"/>
    <property type="project" value="UniProtKB-KW"/>
</dbReference>
<evidence type="ECO:0000259" key="25">
    <source>
        <dbReference type="PROSITE" id="PS50112"/>
    </source>
</evidence>
<keyword evidence="15" id="KW-0472">Membrane</keyword>
<keyword evidence="4" id="KW-1003">Cell membrane</keyword>
<feature type="domain" description="Histidine kinase" evidence="23">
    <location>
        <begin position="549"/>
        <end position="776"/>
    </location>
</feature>
<feature type="domain" description="PAC" evidence="26">
    <location>
        <begin position="360"/>
        <end position="411"/>
    </location>
</feature>
<comment type="caution">
    <text evidence="28">The sequence shown here is derived from an EMBL/GenBank/DDBJ whole genome shotgun (WGS) entry which is preliminary data.</text>
</comment>
<dbReference type="Pfam" id="PF00512">
    <property type="entry name" value="HisKA"/>
    <property type="match status" value="1"/>
</dbReference>
<evidence type="ECO:0000256" key="15">
    <source>
        <dbReference type="ARBA" id="ARBA00023136"/>
    </source>
</evidence>
<dbReference type="SMART" id="SM00388">
    <property type="entry name" value="HisKA"/>
    <property type="match status" value="1"/>
</dbReference>
<dbReference type="InterPro" id="IPR013655">
    <property type="entry name" value="PAS_fold_3"/>
</dbReference>
<dbReference type="EC" id="2.7.13.3" evidence="3"/>
<dbReference type="InterPro" id="IPR001789">
    <property type="entry name" value="Sig_transdc_resp-reg_receiver"/>
</dbReference>
<evidence type="ECO:0000256" key="11">
    <source>
        <dbReference type="ARBA" id="ARBA00022840"/>
    </source>
</evidence>
<dbReference type="PANTHER" id="PTHR45339:SF1">
    <property type="entry name" value="HYBRID SIGNAL TRANSDUCTION HISTIDINE KINASE J"/>
    <property type="match status" value="1"/>
</dbReference>